<evidence type="ECO:0000313" key="3">
    <source>
        <dbReference type="EMBL" id="KAG5303078.1"/>
    </source>
</evidence>
<comment type="caution">
    <text evidence="3">The sequence shown here is derived from an EMBL/GenBank/DDBJ whole genome shotgun (WGS) entry which is preliminary data.</text>
</comment>
<keyword evidence="2" id="KW-0472">Membrane</keyword>
<dbReference type="VEuPathDB" id="FungiDB:I7I52_00957"/>
<protein>
    <submittedName>
        <fullName evidence="3">Uncharacterized protein</fullName>
    </submittedName>
</protein>
<proteinExistence type="predicted"/>
<evidence type="ECO:0000256" key="2">
    <source>
        <dbReference type="SAM" id="Phobius"/>
    </source>
</evidence>
<evidence type="ECO:0000256" key="1">
    <source>
        <dbReference type="SAM" id="MobiDB-lite"/>
    </source>
</evidence>
<keyword evidence="2" id="KW-1133">Transmembrane helix</keyword>
<accession>A0A8H8D808</accession>
<evidence type="ECO:0000313" key="4">
    <source>
        <dbReference type="Proteomes" id="UP000670092"/>
    </source>
</evidence>
<feature type="transmembrane region" description="Helical" evidence="2">
    <location>
        <begin position="20"/>
        <end position="38"/>
    </location>
</feature>
<dbReference type="EMBL" id="JAEVHI010000001">
    <property type="protein sequence ID" value="KAG5303078.1"/>
    <property type="molecule type" value="Genomic_DNA"/>
</dbReference>
<reference evidence="3 4" key="1">
    <citation type="submission" date="2021-01" db="EMBL/GenBank/DDBJ databases">
        <title>Chromosome-level genome assembly of a human fungal pathogen reveals clustering of transcriptionally co-regulated genes.</title>
        <authorList>
            <person name="Voorhies M."/>
            <person name="Cohen S."/>
            <person name="Shea T.P."/>
            <person name="Petrus S."/>
            <person name="Munoz J.F."/>
            <person name="Poplawski S."/>
            <person name="Goldman W.E."/>
            <person name="Michael T."/>
            <person name="Cuomo C.A."/>
            <person name="Sil A."/>
            <person name="Beyhan S."/>
        </authorList>
    </citation>
    <scope>NUCLEOTIDE SEQUENCE [LARGE SCALE GENOMIC DNA]</scope>
    <source>
        <strain evidence="3 4">G184AR</strain>
    </source>
</reference>
<organism evidence="3 4">
    <name type="scientific">Ajellomyces capsulatus</name>
    <name type="common">Darling's disease fungus</name>
    <name type="synonym">Histoplasma capsulatum</name>
    <dbReference type="NCBI Taxonomy" id="5037"/>
    <lineage>
        <taxon>Eukaryota</taxon>
        <taxon>Fungi</taxon>
        <taxon>Dikarya</taxon>
        <taxon>Ascomycota</taxon>
        <taxon>Pezizomycotina</taxon>
        <taxon>Eurotiomycetes</taxon>
        <taxon>Eurotiomycetidae</taxon>
        <taxon>Onygenales</taxon>
        <taxon>Ajellomycetaceae</taxon>
        <taxon>Histoplasma</taxon>
    </lineage>
</organism>
<sequence>MPPSCLTSTHHQRKHLKADTALLEMSIITSISAIIAYFRTKRFGKRLSSTSEQRKATMSLQSGIIPTQSRCR</sequence>
<gene>
    <name evidence="3" type="ORF">I7I52_00957</name>
</gene>
<dbReference type="AlphaFoldDB" id="A0A8H8D808"/>
<feature type="region of interest" description="Disordered" evidence="1">
    <location>
        <begin position="48"/>
        <end position="72"/>
    </location>
</feature>
<dbReference type="OrthoDB" id="10589454at2759"/>
<keyword evidence="2" id="KW-0812">Transmembrane</keyword>
<name>A0A8H8D808_AJECA</name>
<dbReference type="Proteomes" id="UP000670092">
    <property type="component" value="Unassembled WGS sequence"/>
</dbReference>